<evidence type="ECO:0000259" key="3">
    <source>
        <dbReference type="PROSITE" id="PS50048"/>
    </source>
</evidence>
<dbReference type="GO" id="GO:0000981">
    <property type="term" value="F:DNA-binding transcription factor activity, RNA polymerase II-specific"/>
    <property type="evidence" value="ECO:0007669"/>
    <property type="project" value="InterPro"/>
</dbReference>
<feature type="compositionally biased region" description="Low complexity" evidence="2">
    <location>
        <begin position="97"/>
        <end position="113"/>
    </location>
</feature>
<dbReference type="CDD" id="cd00067">
    <property type="entry name" value="GAL4"/>
    <property type="match status" value="1"/>
</dbReference>
<dbReference type="SUPFAM" id="SSF57701">
    <property type="entry name" value="Zn2/Cys6 DNA-binding domain"/>
    <property type="match status" value="1"/>
</dbReference>
<evidence type="ECO:0000313" key="5">
    <source>
        <dbReference type="Proteomes" id="UP001172102"/>
    </source>
</evidence>
<organism evidence="4 5">
    <name type="scientific">Lasiosphaeris hirsuta</name>
    <dbReference type="NCBI Taxonomy" id="260670"/>
    <lineage>
        <taxon>Eukaryota</taxon>
        <taxon>Fungi</taxon>
        <taxon>Dikarya</taxon>
        <taxon>Ascomycota</taxon>
        <taxon>Pezizomycotina</taxon>
        <taxon>Sordariomycetes</taxon>
        <taxon>Sordariomycetidae</taxon>
        <taxon>Sordariales</taxon>
        <taxon>Lasiosphaeriaceae</taxon>
        <taxon>Lasiosphaeris</taxon>
    </lineage>
</organism>
<dbReference type="GO" id="GO:0008270">
    <property type="term" value="F:zinc ion binding"/>
    <property type="evidence" value="ECO:0007669"/>
    <property type="project" value="InterPro"/>
</dbReference>
<accession>A0AA40ANJ9</accession>
<comment type="caution">
    <text evidence="4">The sequence shown here is derived from an EMBL/GenBank/DDBJ whole genome shotgun (WGS) entry which is preliminary data.</text>
</comment>
<dbReference type="PANTHER" id="PTHR38111:SF11">
    <property type="entry name" value="TRANSCRIPTION FACTOR DOMAIN-CONTAINING PROTEIN-RELATED"/>
    <property type="match status" value="1"/>
</dbReference>
<feature type="compositionally biased region" description="Low complexity" evidence="2">
    <location>
        <begin position="56"/>
        <end position="84"/>
    </location>
</feature>
<dbReference type="Proteomes" id="UP001172102">
    <property type="component" value="Unassembled WGS sequence"/>
</dbReference>
<feature type="domain" description="Zn(2)-C6 fungal-type" evidence="3">
    <location>
        <begin position="10"/>
        <end position="39"/>
    </location>
</feature>
<evidence type="ECO:0000256" key="2">
    <source>
        <dbReference type="SAM" id="MobiDB-lite"/>
    </source>
</evidence>
<sequence length="593" mass="65494">MVGVPGRSKACHTCRQRRIRCDGHLPSCQNCAKSRRVCTGYQRKHAFILSKDMVADGPGDASAPPPDQSSSQLLPDLPDASDSGQVMVSRWRAADQSSAPRVPSSSASSLSRASSRAGSKLLAQARASPPLPPPEISVHNIFRDRIFALFAENNLLTTDAAPLSVGDAMQQSFGERGDWMVRIMNLSELTPSLEDSLLAACTARLGRHLNHAALVRESQRLYAKGLSAMRRDVNRLKSTWVANEQNLAACLALMLYEISECPAGSPDGYKVHYQGAMELMRIRGPVAHQSGLAHSVFQIMRLHSVFQNIIRSSSNFLAQSRWRELPWAPHPKSKTPFDFLIDILLDVPDLSVRRQALERSLEARGDLRRALLDGLECVGEGRRIEAVLEAWHDRFRAVAPGALYHPELSQMASALDSSEAGKVFPVIFRFPSFIVGQNMLYYWITLMSVQAHLCFTYASLAQLSDTLDSVGRDNLVCTCTCAGVAEPATCLRHFAVELLPPLGHREEWPTGPAYHICQSIEYFMLHHARAFGPASVIPGLLLVKAYWMFAPADMSREMTWVNEMLCRVRTGGGSIAGPLMRLRINRGVLTIVD</sequence>
<protein>
    <recommendedName>
        <fullName evidence="3">Zn(2)-C6 fungal-type domain-containing protein</fullName>
    </recommendedName>
</protein>
<dbReference type="Pfam" id="PF11951">
    <property type="entry name" value="Fungal_trans_2"/>
    <property type="match status" value="1"/>
</dbReference>
<evidence type="ECO:0000313" key="4">
    <source>
        <dbReference type="EMBL" id="KAK0719102.1"/>
    </source>
</evidence>
<evidence type="ECO:0000256" key="1">
    <source>
        <dbReference type="ARBA" id="ARBA00023242"/>
    </source>
</evidence>
<reference evidence="4" key="1">
    <citation type="submission" date="2023-06" db="EMBL/GenBank/DDBJ databases">
        <title>Genome-scale phylogeny and comparative genomics of the fungal order Sordariales.</title>
        <authorList>
            <consortium name="Lawrence Berkeley National Laboratory"/>
            <person name="Hensen N."/>
            <person name="Bonometti L."/>
            <person name="Westerberg I."/>
            <person name="Brannstrom I.O."/>
            <person name="Guillou S."/>
            <person name="Cros-Aarteil S."/>
            <person name="Calhoun S."/>
            <person name="Haridas S."/>
            <person name="Kuo A."/>
            <person name="Mondo S."/>
            <person name="Pangilinan J."/>
            <person name="Riley R."/>
            <person name="Labutti K."/>
            <person name="Andreopoulos B."/>
            <person name="Lipzen A."/>
            <person name="Chen C."/>
            <person name="Yanf M."/>
            <person name="Daum C."/>
            <person name="Ng V."/>
            <person name="Clum A."/>
            <person name="Steindorff A."/>
            <person name="Ohm R."/>
            <person name="Martin F."/>
            <person name="Silar P."/>
            <person name="Natvig D."/>
            <person name="Lalanne C."/>
            <person name="Gautier V."/>
            <person name="Ament-Velasquez S.L."/>
            <person name="Kruys A."/>
            <person name="Hutchinson M.I."/>
            <person name="Powell A.J."/>
            <person name="Barry K."/>
            <person name="Miller A.N."/>
            <person name="Grigoriev I.V."/>
            <person name="Debuchy R."/>
            <person name="Gladieux P."/>
            <person name="Thoren M.H."/>
            <person name="Johannesson H."/>
        </authorList>
    </citation>
    <scope>NUCLEOTIDE SEQUENCE</scope>
    <source>
        <strain evidence="4">SMH4607-1</strain>
    </source>
</reference>
<proteinExistence type="predicted"/>
<dbReference type="SMART" id="SM00066">
    <property type="entry name" value="GAL4"/>
    <property type="match status" value="1"/>
</dbReference>
<dbReference type="PROSITE" id="PS50048">
    <property type="entry name" value="ZN2_CY6_FUNGAL_2"/>
    <property type="match status" value="1"/>
</dbReference>
<gene>
    <name evidence="4" type="ORF">B0H67DRAFT_147634</name>
</gene>
<dbReference type="InterPro" id="IPR021858">
    <property type="entry name" value="Fun_TF"/>
</dbReference>
<dbReference type="InterPro" id="IPR036864">
    <property type="entry name" value="Zn2-C6_fun-type_DNA-bd_sf"/>
</dbReference>
<dbReference type="PROSITE" id="PS00463">
    <property type="entry name" value="ZN2_CY6_FUNGAL_1"/>
    <property type="match status" value="1"/>
</dbReference>
<dbReference type="EMBL" id="JAUKUA010000003">
    <property type="protein sequence ID" value="KAK0719102.1"/>
    <property type="molecule type" value="Genomic_DNA"/>
</dbReference>
<dbReference type="InterPro" id="IPR053178">
    <property type="entry name" value="Osmoadaptation_assoc"/>
</dbReference>
<dbReference type="InterPro" id="IPR001138">
    <property type="entry name" value="Zn2Cys6_DnaBD"/>
</dbReference>
<keyword evidence="1" id="KW-0539">Nucleus</keyword>
<dbReference type="AlphaFoldDB" id="A0AA40ANJ9"/>
<dbReference type="Gene3D" id="4.10.240.10">
    <property type="entry name" value="Zn(2)-C6 fungal-type DNA-binding domain"/>
    <property type="match status" value="1"/>
</dbReference>
<keyword evidence="5" id="KW-1185">Reference proteome</keyword>
<feature type="region of interest" description="Disordered" evidence="2">
    <location>
        <begin position="55"/>
        <end position="113"/>
    </location>
</feature>
<name>A0AA40ANJ9_9PEZI</name>
<dbReference type="PANTHER" id="PTHR38111">
    <property type="entry name" value="ZN(2)-C6 FUNGAL-TYPE DOMAIN-CONTAINING PROTEIN-RELATED"/>
    <property type="match status" value="1"/>
</dbReference>
<dbReference type="Pfam" id="PF00172">
    <property type="entry name" value="Zn_clus"/>
    <property type="match status" value="1"/>
</dbReference>